<proteinExistence type="inferred from homology"/>
<comment type="cofactor">
    <cofactor evidence="9">
        <name>Zn(2+)</name>
        <dbReference type="ChEBI" id="CHEBI:29105"/>
    </cofactor>
    <text evidence="9">Binds 1 zinc ion per subunit.</text>
</comment>
<name>A0A935K2Q0_9RHOO</name>
<dbReference type="SUPFAM" id="SSF55729">
    <property type="entry name" value="Acyl-CoA N-acyltransferases (Nat)"/>
    <property type="match status" value="1"/>
</dbReference>
<dbReference type="SMART" id="SM00947">
    <property type="entry name" value="Pro_CA"/>
    <property type="match status" value="1"/>
</dbReference>
<dbReference type="InterPro" id="IPR000182">
    <property type="entry name" value="GNAT_dom"/>
</dbReference>
<dbReference type="PANTHER" id="PTHR11002">
    <property type="entry name" value="CARBONIC ANHYDRASE"/>
    <property type="match status" value="1"/>
</dbReference>
<dbReference type="InterPro" id="IPR001765">
    <property type="entry name" value="Carbonic_anhydrase"/>
</dbReference>
<accession>A0A935K2Q0</accession>
<dbReference type="AlphaFoldDB" id="A0A935K2Q0"/>
<dbReference type="PANTHER" id="PTHR11002:SF76">
    <property type="entry name" value="CARBONIC ANHYDRASE"/>
    <property type="match status" value="1"/>
</dbReference>
<comment type="caution">
    <text evidence="11">The sequence shown here is derived from an EMBL/GenBank/DDBJ whole genome shotgun (WGS) entry which is preliminary data.</text>
</comment>
<evidence type="ECO:0000256" key="4">
    <source>
        <dbReference type="ARBA" id="ARBA00022833"/>
    </source>
</evidence>
<keyword evidence="5" id="KW-0456">Lyase</keyword>
<keyword evidence="3 9" id="KW-0479">Metal-binding</keyword>
<dbReference type="Proteomes" id="UP000739411">
    <property type="component" value="Unassembled WGS sequence"/>
</dbReference>
<dbReference type="Gene3D" id="3.40.630.30">
    <property type="match status" value="1"/>
</dbReference>
<evidence type="ECO:0000256" key="6">
    <source>
        <dbReference type="ARBA" id="ARBA00039351"/>
    </source>
</evidence>
<dbReference type="FunFam" id="3.40.1050.10:FF:000001">
    <property type="entry name" value="Carbonic anhydrase"/>
    <property type="match status" value="1"/>
</dbReference>
<dbReference type="SUPFAM" id="SSF53056">
    <property type="entry name" value="beta-carbonic anhydrase, cab"/>
    <property type="match status" value="1"/>
</dbReference>
<dbReference type="EC" id="4.2.1.1" evidence="2"/>
<evidence type="ECO:0000313" key="11">
    <source>
        <dbReference type="EMBL" id="MBK7414612.1"/>
    </source>
</evidence>
<dbReference type="CDD" id="cd04301">
    <property type="entry name" value="NAT_SF"/>
    <property type="match status" value="1"/>
</dbReference>
<dbReference type="EMBL" id="JADJMS010000011">
    <property type="protein sequence ID" value="MBK7414612.1"/>
    <property type="molecule type" value="Genomic_DNA"/>
</dbReference>
<dbReference type="GO" id="GO:0015976">
    <property type="term" value="P:carbon utilization"/>
    <property type="evidence" value="ECO:0007669"/>
    <property type="project" value="InterPro"/>
</dbReference>
<comment type="similarity">
    <text evidence="1">Belongs to the beta-class carbonic anhydrase family.</text>
</comment>
<evidence type="ECO:0000256" key="3">
    <source>
        <dbReference type="ARBA" id="ARBA00022723"/>
    </source>
</evidence>
<dbReference type="GO" id="GO:0008270">
    <property type="term" value="F:zinc ion binding"/>
    <property type="evidence" value="ECO:0007669"/>
    <property type="project" value="InterPro"/>
</dbReference>
<dbReference type="InterPro" id="IPR015892">
    <property type="entry name" value="Carbonic_anhydrase_CS"/>
</dbReference>
<dbReference type="Gene3D" id="3.40.1050.10">
    <property type="entry name" value="Carbonic anhydrase"/>
    <property type="match status" value="1"/>
</dbReference>
<dbReference type="NCBIfam" id="NF007756">
    <property type="entry name" value="PRK10437.1"/>
    <property type="match status" value="1"/>
</dbReference>
<dbReference type="PROSITE" id="PS51186">
    <property type="entry name" value="GNAT"/>
    <property type="match status" value="1"/>
</dbReference>
<feature type="domain" description="N-acetyltransferase" evidence="10">
    <location>
        <begin position="3"/>
        <end position="160"/>
    </location>
</feature>
<evidence type="ECO:0000256" key="5">
    <source>
        <dbReference type="ARBA" id="ARBA00023239"/>
    </source>
</evidence>
<feature type="binding site" evidence="9">
    <location>
        <position position="210"/>
    </location>
    <ligand>
        <name>Zn(2+)</name>
        <dbReference type="ChEBI" id="CHEBI:29105"/>
    </ligand>
</feature>
<dbReference type="Pfam" id="PF00484">
    <property type="entry name" value="Pro_CA"/>
    <property type="match status" value="1"/>
</dbReference>
<dbReference type="CDD" id="cd00883">
    <property type="entry name" value="beta_CA_cladeA"/>
    <property type="match status" value="1"/>
</dbReference>
<evidence type="ECO:0000313" key="12">
    <source>
        <dbReference type="Proteomes" id="UP000739411"/>
    </source>
</evidence>
<gene>
    <name evidence="11" type="primary">can</name>
    <name evidence="11" type="ORF">IPJ38_05350</name>
</gene>
<evidence type="ECO:0000256" key="1">
    <source>
        <dbReference type="ARBA" id="ARBA00006217"/>
    </source>
</evidence>
<feature type="binding site" evidence="9">
    <location>
        <position position="266"/>
    </location>
    <ligand>
        <name>Zn(2+)</name>
        <dbReference type="ChEBI" id="CHEBI:29105"/>
    </ligand>
</feature>
<dbReference type="InterPro" id="IPR016181">
    <property type="entry name" value="Acyl_CoA_acyltransferase"/>
</dbReference>
<dbReference type="PROSITE" id="PS00705">
    <property type="entry name" value="PROK_CO2_ANHYDRASE_2"/>
    <property type="match status" value="1"/>
</dbReference>
<organism evidence="11 12">
    <name type="scientific">Candidatus Dechloromonas phosphorivorans</name>
    <dbReference type="NCBI Taxonomy" id="2899244"/>
    <lineage>
        <taxon>Bacteria</taxon>
        <taxon>Pseudomonadati</taxon>
        <taxon>Pseudomonadota</taxon>
        <taxon>Betaproteobacteria</taxon>
        <taxon>Rhodocyclales</taxon>
        <taxon>Azonexaceae</taxon>
        <taxon>Dechloromonas</taxon>
    </lineage>
</organism>
<dbReference type="InterPro" id="IPR036874">
    <property type="entry name" value="Carbonic_anhydrase_sf"/>
</dbReference>
<evidence type="ECO:0000256" key="7">
    <source>
        <dbReference type="ARBA" id="ARBA00048348"/>
    </source>
</evidence>
<evidence type="ECO:0000256" key="2">
    <source>
        <dbReference type="ARBA" id="ARBA00012925"/>
    </source>
</evidence>
<dbReference type="Pfam" id="PF00583">
    <property type="entry name" value="Acetyltransf_1"/>
    <property type="match status" value="1"/>
</dbReference>
<dbReference type="GO" id="GO:0004089">
    <property type="term" value="F:carbonate dehydratase activity"/>
    <property type="evidence" value="ECO:0007669"/>
    <property type="project" value="UniProtKB-EC"/>
</dbReference>
<dbReference type="PROSITE" id="PS00704">
    <property type="entry name" value="PROK_CO2_ANHYDRASE_1"/>
    <property type="match status" value="1"/>
</dbReference>
<evidence type="ECO:0000256" key="8">
    <source>
        <dbReference type="ARBA" id="ARBA00082533"/>
    </source>
</evidence>
<dbReference type="GO" id="GO:0016747">
    <property type="term" value="F:acyltransferase activity, transferring groups other than amino-acyl groups"/>
    <property type="evidence" value="ECO:0007669"/>
    <property type="project" value="InterPro"/>
</dbReference>
<protein>
    <recommendedName>
        <fullName evidence="6">Carbonic anhydrase 2</fullName>
        <ecNumber evidence="2">4.2.1.1</ecNumber>
    </recommendedName>
    <alternativeName>
        <fullName evidence="8">Carbonate dehydratase 2</fullName>
    </alternativeName>
</protein>
<feature type="binding site" evidence="9">
    <location>
        <position position="212"/>
    </location>
    <ligand>
        <name>Zn(2+)</name>
        <dbReference type="ChEBI" id="CHEBI:29105"/>
    </ligand>
</feature>
<evidence type="ECO:0000256" key="9">
    <source>
        <dbReference type="PIRSR" id="PIRSR601765-1"/>
    </source>
</evidence>
<comment type="catalytic activity">
    <reaction evidence="7">
        <text>hydrogencarbonate + H(+) = CO2 + H2O</text>
        <dbReference type="Rhea" id="RHEA:10748"/>
        <dbReference type="ChEBI" id="CHEBI:15377"/>
        <dbReference type="ChEBI" id="CHEBI:15378"/>
        <dbReference type="ChEBI" id="CHEBI:16526"/>
        <dbReference type="ChEBI" id="CHEBI:17544"/>
        <dbReference type="EC" id="4.2.1.1"/>
    </reaction>
</comment>
<keyword evidence="4 9" id="KW-0862">Zinc</keyword>
<evidence type="ECO:0000259" key="10">
    <source>
        <dbReference type="PROSITE" id="PS51186"/>
    </source>
</evidence>
<feature type="binding site" evidence="9">
    <location>
        <position position="269"/>
    </location>
    <ligand>
        <name>Zn(2+)</name>
        <dbReference type="ChEBI" id="CHEBI:29105"/>
    </ligand>
</feature>
<reference evidence="11 12" key="1">
    <citation type="submission" date="2020-10" db="EMBL/GenBank/DDBJ databases">
        <title>Connecting structure to function with the recovery of over 1000 high-quality activated sludge metagenome-assembled genomes encoding full-length rRNA genes using long-read sequencing.</title>
        <authorList>
            <person name="Singleton C.M."/>
            <person name="Petriglieri F."/>
            <person name="Kristensen J.M."/>
            <person name="Kirkegaard R.H."/>
            <person name="Michaelsen T.Y."/>
            <person name="Andersen M.H."/>
            <person name="Karst S.M."/>
            <person name="Dueholm M.S."/>
            <person name="Nielsen P.H."/>
            <person name="Albertsen M."/>
        </authorList>
    </citation>
    <scope>NUCLEOTIDE SEQUENCE [LARGE SCALE GENOMIC DNA]</scope>
    <source>
        <strain evidence="11">EsbW_18-Q3-R4-48_BATAC.463</strain>
    </source>
</reference>
<sequence>MTVTLRTLSTDDTQAIDQVRQYFRNYAAWLGVDLSYQNFDQEMASLPGAYTAPEGRLFFAEIEGRPAGCVGVRPLPESEGVCEMKRLYVDPEERGHGVGNALALAAIKAAKEIGYRKLIIDTLPSMRMAVKLYRELGFTEAPAYYKTPVEGTMFLALDLENWSEEEIRSENLSHLFDFNRAWARKMQEVDPDYFNKLSKIQTPELLWIGCSDSRVPANEIVGLLPGEVFVHRNVANVVVHTDLNCLSVIQFAVEALKVKHVMVVGHYGCGGVGAALRKERIGLVDIWLRHVQDVHAKHLENVDRLPVELRHARLCELNVLEQVWNVCQTYVVQDAWRRGQSVTVHGWIYGLKDGLMHDLGITVNCPEDLQTRYDAALKALDA</sequence>